<accession>A0A174X256</accession>
<proteinExistence type="predicted"/>
<dbReference type="AlphaFoldDB" id="A0A174X256"/>
<dbReference type="EMBL" id="CZBM01000017">
    <property type="protein sequence ID" value="CUQ50545.1"/>
    <property type="molecule type" value="Genomic_DNA"/>
</dbReference>
<feature type="signal peptide" evidence="1">
    <location>
        <begin position="1"/>
        <end position="21"/>
    </location>
</feature>
<evidence type="ECO:0000313" key="3">
    <source>
        <dbReference type="Proteomes" id="UP000095332"/>
    </source>
</evidence>
<gene>
    <name evidence="2" type="ORF">ERS852560_03540</name>
</gene>
<reference evidence="2 3" key="1">
    <citation type="submission" date="2015-09" db="EMBL/GenBank/DDBJ databases">
        <authorList>
            <consortium name="Pathogen Informatics"/>
        </authorList>
    </citation>
    <scope>NUCLEOTIDE SEQUENCE [LARGE SCALE GENOMIC DNA]</scope>
    <source>
        <strain evidence="2 3">2789STDY5834948</strain>
    </source>
</reference>
<sequence>MKKVLFILFALLTTTVININADVNGPSPSYAAEREGYSKMYVTAQNQDAHISMVIEDQNFMEYTITSGFYSGGPWVYFVEHGKYKVVSIDKGYRVSCNGSTVQVGSVITFSGATGHIGFYVNN</sequence>
<feature type="chain" id="PRO_5008037336" evidence="1">
    <location>
        <begin position="22"/>
        <end position="123"/>
    </location>
</feature>
<dbReference type="Proteomes" id="UP000095332">
    <property type="component" value="Unassembled WGS sequence"/>
</dbReference>
<protein>
    <submittedName>
        <fullName evidence="2">Uncharacterized protein</fullName>
    </submittedName>
</protein>
<name>A0A174X256_PARDI</name>
<keyword evidence="1" id="KW-0732">Signal</keyword>
<evidence type="ECO:0000256" key="1">
    <source>
        <dbReference type="SAM" id="SignalP"/>
    </source>
</evidence>
<dbReference type="RefSeq" id="WP_034532378.1">
    <property type="nucleotide sequence ID" value="NZ_BAABYH010000001.1"/>
</dbReference>
<evidence type="ECO:0000313" key="2">
    <source>
        <dbReference type="EMBL" id="CUQ50545.1"/>
    </source>
</evidence>
<organism evidence="2 3">
    <name type="scientific">Parabacteroides distasonis</name>
    <dbReference type="NCBI Taxonomy" id="823"/>
    <lineage>
        <taxon>Bacteria</taxon>
        <taxon>Pseudomonadati</taxon>
        <taxon>Bacteroidota</taxon>
        <taxon>Bacteroidia</taxon>
        <taxon>Bacteroidales</taxon>
        <taxon>Tannerellaceae</taxon>
        <taxon>Parabacteroides</taxon>
    </lineage>
</organism>